<dbReference type="RefSeq" id="WP_176738083.1">
    <property type="nucleotide sequence ID" value="NZ_FMHU01000002.1"/>
</dbReference>
<dbReference type="EMBL" id="FMHU01000002">
    <property type="protein sequence ID" value="SCL26951.1"/>
    <property type="molecule type" value="Genomic_DNA"/>
</dbReference>
<name>A0A1C6SBV3_9ACTN</name>
<feature type="compositionally biased region" description="Polar residues" evidence="1">
    <location>
        <begin position="490"/>
        <end position="499"/>
    </location>
</feature>
<dbReference type="AlphaFoldDB" id="A0A1C6SBV3"/>
<dbReference type="Proteomes" id="UP000198906">
    <property type="component" value="Unassembled WGS sequence"/>
</dbReference>
<keyword evidence="3" id="KW-1185">Reference proteome</keyword>
<evidence type="ECO:0008006" key="4">
    <source>
        <dbReference type="Google" id="ProtNLM"/>
    </source>
</evidence>
<dbReference type="SUPFAM" id="SSF56349">
    <property type="entry name" value="DNA breaking-rejoining enzymes"/>
    <property type="match status" value="1"/>
</dbReference>
<evidence type="ECO:0000256" key="1">
    <source>
        <dbReference type="SAM" id="MobiDB-lite"/>
    </source>
</evidence>
<sequence>MDRPYATAEQYERWFIRDCARCGRRGNFAARWPDGHVCRTCHDQALRTHGSCPGCGHDRVLAGLRPADREPICTSCAGFSSSHACVECGQEGKLHAGLRCTRCTLARRIAELLDDGTGRIRPELAPLAELLTSMENPLSGLAWVSSRRGRSVGVADLLRGLGRGDIELSHDAFHRLQPWRVAAHLRELLMACGVLPRIDKQVALFERWLLGHLDTVTDPEQRRLLRQYTTWHTLPWLRRRAERGPISRHTRNDLGQQVLRAGDFLAWTQERSLILSMLRQADLDRWLVDHRPHQRQLLKPFLTWAARAGHMPRLKIPPYRPGQQAPITQHRRLALLRKLITDDTGGLRTRVAAILVLLYAQPLSRILRLSIDDIDTTGPDVLLHLGDPPTPVPEPVAALLLALRDQRTNMRTATNHNARWLFPGRRAGQPLTLGTIAPLIRDLGVPTVPGRLAALRQLVLQAPAPVVAQALGFHHHTTQRHHAAAGGTWNRYSPTRNAP</sequence>
<dbReference type="GO" id="GO:0003677">
    <property type="term" value="F:DNA binding"/>
    <property type="evidence" value="ECO:0007669"/>
    <property type="project" value="InterPro"/>
</dbReference>
<organism evidence="2 3">
    <name type="scientific">Micromonospora inyonensis</name>
    <dbReference type="NCBI Taxonomy" id="47866"/>
    <lineage>
        <taxon>Bacteria</taxon>
        <taxon>Bacillati</taxon>
        <taxon>Actinomycetota</taxon>
        <taxon>Actinomycetes</taxon>
        <taxon>Micromonosporales</taxon>
        <taxon>Micromonosporaceae</taxon>
        <taxon>Micromonospora</taxon>
    </lineage>
</organism>
<feature type="region of interest" description="Disordered" evidence="1">
    <location>
        <begin position="477"/>
        <end position="499"/>
    </location>
</feature>
<dbReference type="InterPro" id="IPR011010">
    <property type="entry name" value="DNA_brk_join_enz"/>
</dbReference>
<accession>A0A1C6SBV3</accession>
<evidence type="ECO:0000313" key="3">
    <source>
        <dbReference type="Proteomes" id="UP000198906"/>
    </source>
</evidence>
<evidence type="ECO:0000313" key="2">
    <source>
        <dbReference type="EMBL" id="SCL26951.1"/>
    </source>
</evidence>
<gene>
    <name evidence="2" type="ORF">GA0074694_4666</name>
</gene>
<reference evidence="3" key="1">
    <citation type="submission" date="2016-06" db="EMBL/GenBank/DDBJ databases">
        <authorList>
            <person name="Varghese N."/>
        </authorList>
    </citation>
    <scope>NUCLEOTIDE SEQUENCE [LARGE SCALE GENOMIC DNA]</scope>
    <source>
        <strain evidence="3">DSM 46123</strain>
    </source>
</reference>
<dbReference type="STRING" id="47866.GA0074694_4666"/>
<protein>
    <recommendedName>
        <fullName evidence="4">Site-specific recombinase XerD</fullName>
    </recommendedName>
</protein>
<proteinExistence type="predicted"/>